<comment type="similarity">
    <text evidence="3 7">Belongs to the peptidase S26 family.</text>
</comment>
<dbReference type="PANTHER" id="PTHR43390:SF1">
    <property type="entry name" value="CHLOROPLAST PROCESSING PEPTIDASE"/>
    <property type="match status" value="1"/>
</dbReference>
<evidence type="ECO:0000256" key="1">
    <source>
        <dbReference type="ARBA" id="ARBA00000677"/>
    </source>
</evidence>
<dbReference type="GO" id="GO:0005886">
    <property type="term" value="C:plasma membrane"/>
    <property type="evidence" value="ECO:0007669"/>
    <property type="project" value="UniProtKB-SubCell"/>
</dbReference>
<evidence type="ECO:0000256" key="2">
    <source>
        <dbReference type="ARBA" id="ARBA00004401"/>
    </source>
</evidence>
<comment type="catalytic activity">
    <reaction evidence="1 7">
        <text>Cleavage of hydrophobic, N-terminal signal or leader sequences from secreted and periplasmic proteins.</text>
        <dbReference type="EC" id="3.4.21.89"/>
    </reaction>
</comment>
<dbReference type="CDD" id="cd06530">
    <property type="entry name" value="S26_SPase_I"/>
    <property type="match status" value="1"/>
</dbReference>
<dbReference type="GO" id="GO:0009003">
    <property type="term" value="F:signal peptidase activity"/>
    <property type="evidence" value="ECO:0007669"/>
    <property type="project" value="UniProtKB-EC"/>
</dbReference>
<evidence type="ECO:0000256" key="7">
    <source>
        <dbReference type="RuleBase" id="RU362042"/>
    </source>
</evidence>
<dbReference type="InterPro" id="IPR019758">
    <property type="entry name" value="Pept_S26A_signal_pept_1_CS"/>
</dbReference>
<dbReference type="EMBL" id="BIXY01000053">
    <property type="protein sequence ID" value="GCF09881.1"/>
    <property type="molecule type" value="Genomic_DNA"/>
</dbReference>
<evidence type="ECO:0000256" key="3">
    <source>
        <dbReference type="ARBA" id="ARBA00009370"/>
    </source>
</evidence>
<feature type="active site" evidence="6">
    <location>
        <position position="37"/>
    </location>
</feature>
<dbReference type="Pfam" id="PF10502">
    <property type="entry name" value="Peptidase_S26"/>
    <property type="match status" value="1"/>
</dbReference>
<dbReference type="RefSeq" id="WP_149402789.1">
    <property type="nucleotide sequence ID" value="NZ_BIXY01000053.1"/>
</dbReference>
<evidence type="ECO:0000256" key="6">
    <source>
        <dbReference type="PIRSR" id="PIRSR600223-1"/>
    </source>
</evidence>
<evidence type="ECO:0000313" key="10">
    <source>
        <dbReference type="Proteomes" id="UP000322530"/>
    </source>
</evidence>
<protein>
    <recommendedName>
        <fullName evidence="4 7">Signal peptidase I</fullName>
        <ecNumber evidence="4 7">3.4.21.89</ecNumber>
    </recommendedName>
</protein>
<dbReference type="SUPFAM" id="SSF51306">
    <property type="entry name" value="LexA/Signal peptidase"/>
    <property type="match status" value="1"/>
</dbReference>
<evidence type="ECO:0000259" key="8">
    <source>
        <dbReference type="Pfam" id="PF10502"/>
    </source>
</evidence>
<proteinExistence type="inferred from homology"/>
<keyword evidence="5 7" id="KW-0378">Hydrolase</keyword>
<comment type="caution">
    <text evidence="9">The sequence shown here is derived from an EMBL/GenBank/DDBJ whole genome shotgun (WGS) entry which is preliminary data.</text>
</comment>
<dbReference type="OrthoDB" id="9802919at2"/>
<accession>A0A5A5TE99</accession>
<keyword evidence="10" id="KW-1185">Reference proteome</keyword>
<dbReference type="GO" id="GO:0004252">
    <property type="term" value="F:serine-type endopeptidase activity"/>
    <property type="evidence" value="ECO:0007669"/>
    <property type="project" value="InterPro"/>
</dbReference>
<feature type="domain" description="Peptidase S26" evidence="8">
    <location>
        <begin position="10"/>
        <end position="161"/>
    </location>
</feature>
<dbReference type="Proteomes" id="UP000322530">
    <property type="component" value="Unassembled WGS sequence"/>
</dbReference>
<dbReference type="AlphaFoldDB" id="A0A5A5TE99"/>
<keyword evidence="7" id="KW-0645">Protease</keyword>
<dbReference type="GO" id="GO:0006465">
    <property type="term" value="P:signal peptide processing"/>
    <property type="evidence" value="ECO:0007669"/>
    <property type="project" value="InterPro"/>
</dbReference>
<feature type="active site" evidence="6">
    <location>
        <position position="80"/>
    </location>
</feature>
<evidence type="ECO:0000256" key="4">
    <source>
        <dbReference type="ARBA" id="ARBA00013208"/>
    </source>
</evidence>
<dbReference type="InterPro" id="IPR000223">
    <property type="entry name" value="Pept_S26A_signal_pept_1"/>
</dbReference>
<dbReference type="NCBIfam" id="TIGR02227">
    <property type="entry name" value="sigpep_I_bact"/>
    <property type="match status" value="1"/>
</dbReference>
<dbReference type="InterPro" id="IPR036286">
    <property type="entry name" value="LexA/Signal_pep-like_sf"/>
</dbReference>
<reference evidence="9 10" key="1">
    <citation type="submission" date="2019-01" db="EMBL/GenBank/DDBJ databases">
        <title>Draft genome sequence of Dictyobacter sp. Uno17.</title>
        <authorList>
            <person name="Wang C.M."/>
            <person name="Zheng Y."/>
            <person name="Sakai Y."/>
            <person name="Abe K."/>
            <person name="Yokota A."/>
            <person name="Yabe S."/>
        </authorList>
    </citation>
    <scope>NUCLEOTIDE SEQUENCE [LARGE SCALE GENOMIC DNA]</scope>
    <source>
        <strain evidence="9 10">Uno17</strain>
    </source>
</reference>
<dbReference type="PANTHER" id="PTHR43390">
    <property type="entry name" value="SIGNAL PEPTIDASE I"/>
    <property type="match status" value="1"/>
</dbReference>
<sequence>MKRSQLAREIVEILALTILIFLVVRFVVQSYRVDGPSMQPGLVTDQYVMVNKVNYLFHGPERGDVIVFHYPRDVTQNFIKRVIGLPGDTITTDRDTVTVNGKVLDEKAYISAPYNLAGQTWTVPANQYFVMGDNRPVSDDSRTWGFVPRDYIVGKAVLVFWPLNHIHFIDTHSDVYKDLPNK</sequence>
<comment type="subcellular location">
    <subcellularLocation>
        <location evidence="2">Cell membrane</location>
        <topology evidence="2">Single-pass type II membrane protein</topology>
    </subcellularLocation>
    <subcellularLocation>
        <location evidence="7">Membrane</location>
        <topology evidence="7">Single-pass type II membrane protein</topology>
    </subcellularLocation>
</comment>
<evidence type="ECO:0000256" key="5">
    <source>
        <dbReference type="ARBA" id="ARBA00022801"/>
    </source>
</evidence>
<dbReference type="PRINTS" id="PR00727">
    <property type="entry name" value="LEADERPTASE"/>
</dbReference>
<dbReference type="InterPro" id="IPR019533">
    <property type="entry name" value="Peptidase_S26"/>
</dbReference>
<dbReference type="PROSITE" id="PS00761">
    <property type="entry name" value="SPASE_I_3"/>
    <property type="match status" value="1"/>
</dbReference>
<name>A0A5A5TE99_9CHLR</name>
<dbReference type="Gene3D" id="2.10.109.10">
    <property type="entry name" value="Umud Fragment, subunit A"/>
    <property type="match status" value="1"/>
</dbReference>
<evidence type="ECO:0000313" key="9">
    <source>
        <dbReference type="EMBL" id="GCF09881.1"/>
    </source>
</evidence>
<dbReference type="EC" id="3.4.21.89" evidence="4 7"/>
<gene>
    <name evidence="9" type="ORF">KDI_34450</name>
</gene>
<organism evidence="9 10">
    <name type="scientific">Dictyobacter arantiisoli</name>
    <dbReference type="NCBI Taxonomy" id="2014874"/>
    <lineage>
        <taxon>Bacteria</taxon>
        <taxon>Bacillati</taxon>
        <taxon>Chloroflexota</taxon>
        <taxon>Ktedonobacteria</taxon>
        <taxon>Ktedonobacterales</taxon>
        <taxon>Dictyobacteraceae</taxon>
        <taxon>Dictyobacter</taxon>
    </lineage>
</organism>